<gene>
    <name evidence="3" type="ORF">CW311_07085</name>
</gene>
<dbReference type="InterPro" id="IPR036380">
    <property type="entry name" value="Isochorismatase-like_sf"/>
</dbReference>
<accession>A0A2N0WHL4</accession>
<dbReference type="Proteomes" id="UP000233553">
    <property type="component" value="Unassembled WGS sequence"/>
</dbReference>
<dbReference type="Gene3D" id="3.40.50.850">
    <property type="entry name" value="Isochorismatase-like"/>
    <property type="match status" value="1"/>
</dbReference>
<dbReference type="PANTHER" id="PTHR43540">
    <property type="entry name" value="PEROXYUREIDOACRYLATE/UREIDOACRYLATE AMIDOHYDROLASE-RELATED"/>
    <property type="match status" value="1"/>
</dbReference>
<sequence>MNEVEALIVVDVQNAFVSGTKAVPDYKQLTSSISILLYKARLANVPVIFLQNDGEMGALDEPYQSGWELFFQPQPNEYVIRKNQDNGFSATLLQQILDNHEIKSFAICGVLSEMCVAATVRAALELGYDVLLPHDAHATYDVPAGPGSHGVPAAMAARAAEWSLGDEIRICASVNEVVFKRI</sequence>
<keyword evidence="1" id="KW-0378">Hydrolase</keyword>
<dbReference type="Pfam" id="PF00857">
    <property type="entry name" value="Isochorismatase"/>
    <property type="match status" value="1"/>
</dbReference>
<evidence type="ECO:0000313" key="3">
    <source>
        <dbReference type="EMBL" id="PKF34917.1"/>
    </source>
</evidence>
<proteinExistence type="predicted"/>
<evidence type="ECO:0000259" key="2">
    <source>
        <dbReference type="Pfam" id="PF00857"/>
    </source>
</evidence>
<protein>
    <submittedName>
        <fullName evidence="3">Isochorismatase</fullName>
    </submittedName>
</protein>
<comment type="caution">
    <text evidence="3">The sequence shown here is derived from an EMBL/GenBank/DDBJ whole genome shotgun (WGS) entry which is preliminary data.</text>
</comment>
<reference evidence="3 4" key="1">
    <citation type="submission" date="2017-12" db="EMBL/GenBank/DDBJ databases">
        <title>Draft Genome sequences of multiple microbial strains isolated from spacecraft associated surfaces.</title>
        <authorList>
            <person name="Seuylemezian A."/>
            <person name="Vaishampayan P."/>
            <person name="Venkateswaran K."/>
        </authorList>
    </citation>
    <scope>NUCLEOTIDE SEQUENCE [LARGE SCALE GENOMIC DNA]</scope>
    <source>
        <strain evidence="3 4">2P01AA</strain>
    </source>
</reference>
<dbReference type="RefSeq" id="WP_101236079.1">
    <property type="nucleotide sequence ID" value="NZ_PISJ01000010.1"/>
</dbReference>
<name>A0A2N0WHL4_9GAMM</name>
<evidence type="ECO:0000256" key="1">
    <source>
        <dbReference type="ARBA" id="ARBA00022801"/>
    </source>
</evidence>
<evidence type="ECO:0000313" key="4">
    <source>
        <dbReference type="Proteomes" id="UP000233553"/>
    </source>
</evidence>
<dbReference type="InterPro" id="IPR050272">
    <property type="entry name" value="Isochorismatase-like_hydrls"/>
</dbReference>
<dbReference type="SUPFAM" id="SSF52499">
    <property type="entry name" value="Isochorismatase-like hydrolases"/>
    <property type="match status" value="1"/>
</dbReference>
<dbReference type="GO" id="GO:0016787">
    <property type="term" value="F:hydrolase activity"/>
    <property type="evidence" value="ECO:0007669"/>
    <property type="project" value="UniProtKB-KW"/>
</dbReference>
<dbReference type="InterPro" id="IPR000868">
    <property type="entry name" value="Isochorismatase-like_dom"/>
</dbReference>
<dbReference type="PANTHER" id="PTHR43540:SF1">
    <property type="entry name" value="ISOCHORISMATASE HYDROLASE"/>
    <property type="match status" value="1"/>
</dbReference>
<dbReference type="EMBL" id="PISJ01000010">
    <property type="protein sequence ID" value="PKF34917.1"/>
    <property type="molecule type" value="Genomic_DNA"/>
</dbReference>
<organism evidence="3 4">
    <name type="scientific">Acinetobacter proteolyticus</name>
    <dbReference type="NCBI Taxonomy" id="1776741"/>
    <lineage>
        <taxon>Bacteria</taxon>
        <taxon>Pseudomonadati</taxon>
        <taxon>Pseudomonadota</taxon>
        <taxon>Gammaproteobacteria</taxon>
        <taxon>Moraxellales</taxon>
        <taxon>Moraxellaceae</taxon>
        <taxon>Acinetobacter</taxon>
    </lineage>
</organism>
<dbReference type="AlphaFoldDB" id="A0A2N0WHL4"/>
<feature type="domain" description="Isochorismatase-like" evidence="2">
    <location>
        <begin position="6"/>
        <end position="142"/>
    </location>
</feature>